<proteinExistence type="predicted"/>
<evidence type="ECO:0000313" key="2">
    <source>
        <dbReference type="Proteomes" id="UP000321306"/>
    </source>
</evidence>
<name>A0A511N6G1_DEIC1</name>
<protein>
    <submittedName>
        <fullName evidence="1">Uncharacterized protein</fullName>
    </submittedName>
</protein>
<comment type="caution">
    <text evidence="1">The sequence shown here is derived from an EMBL/GenBank/DDBJ whole genome shotgun (WGS) entry which is preliminary data.</text>
</comment>
<dbReference type="Proteomes" id="UP000321306">
    <property type="component" value="Unassembled WGS sequence"/>
</dbReference>
<keyword evidence="2" id="KW-1185">Reference proteome</keyword>
<dbReference type="OrthoDB" id="7625563at2"/>
<dbReference type="RefSeq" id="WP_146887543.1">
    <property type="nucleotide sequence ID" value="NZ_BJXB01000021.1"/>
</dbReference>
<dbReference type="EMBL" id="BJXB01000021">
    <property type="protein sequence ID" value="GEM48459.1"/>
    <property type="molecule type" value="Genomic_DNA"/>
</dbReference>
<reference evidence="1 2" key="1">
    <citation type="submission" date="2019-07" db="EMBL/GenBank/DDBJ databases">
        <title>Whole genome shotgun sequence of Deinococcus cellulosilyticus NBRC 106333.</title>
        <authorList>
            <person name="Hosoyama A."/>
            <person name="Uohara A."/>
            <person name="Ohji S."/>
            <person name="Ichikawa N."/>
        </authorList>
    </citation>
    <scope>NUCLEOTIDE SEQUENCE [LARGE SCALE GENOMIC DNA]</scope>
    <source>
        <strain evidence="1 2">NBRC 106333</strain>
    </source>
</reference>
<sequence length="291" mass="33264">MNPIQSRPPFRWNLQKAEQLGTLPQEGTEAYPEFLQDLRSCAAKVLAFSDNCDLVFVGRSPESLYDHLQGALQDTHWQDRLQMLNISIGGWEVTSIEKENPGALKAIEQQFLALGLTPLQILARPHPVAFVDLVCGGSTFLSLYLLLLHWAARDGVPARVLCNKLRFIGIVEALKTSPNTWRWHQKAKWGNAPIPEVKNVSVPYRFWFYLGDQQHKVARWNPPFCWTETAMQEPPREFWHLQALGFARTLHLTGSSKTEKQHLVREMVQLPAMKEGWYRTLVMQIKAGVRG</sequence>
<evidence type="ECO:0000313" key="1">
    <source>
        <dbReference type="EMBL" id="GEM48459.1"/>
    </source>
</evidence>
<accession>A0A511N6G1</accession>
<dbReference type="AlphaFoldDB" id="A0A511N6G1"/>
<organism evidence="1 2">
    <name type="scientific">Deinococcus cellulosilyticus (strain DSM 18568 / NBRC 106333 / KACC 11606 / 5516J-15)</name>
    <dbReference type="NCBI Taxonomy" id="1223518"/>
    <lineage>
        <taxon>Bacteria</taxon>
        <taxon>Thermotogati</taxon>
        <taxon>Deinococcota</taxon>
        <taxon>Deinococci</taxon>
        <taxon>Deinococcales</taxon>
        <taxon>Deinococcaceae</taxon>
        <taxon>Deinococcus</taxon>
    </lineage>
</organism>
<gene>
    <name evidence="1" type="ORF">DC3_40940</name>
</gene>